<dbReference type="Gene3D" id="3.40.50.620">
    <property type="entry name" value="HUPs"/>
    <property type="match status" value="1"/>
</dbReference>
<keyword evidence="12 13" id="KW-0472">Membrane</keyword>
<evidence type="ECO:0000256" key="12">
    <source>
        <dbReference type="ARBA" id="ARBA00023136"/>
    </source>
</evidence>
<proteinExistence type="predicted"/>
<organism evidence="15 16">
    <name type="scientific">Psychrobacter alimentarius</name>
    <dbReference type="NCBI Taxonomy" id="261164"/>
    <lineage>
        <taxon>Bacteria</taxon>
        <taxon>Pseudomonadati</taxon>
        <taxon>Pseudomonadota</taxon>
        <taxon>Gammaproteobacteria</taxon>
        <taxon>Moraxellales</taxon>
        <taxon>Moraxellaceae</taxon>
        <taxon>Psychrobacter</taxon>
    </lineage>
</organism>
<dbReference type="InterPro" id="IPR014729">
    <property type="entry name" value="Rossmann-like_a/b/a_fold"/>
</dbReference>
<feature type="transmembrane region" description="Helical" evidence="13">
    <location>
        <begin position="439"/>
        <end position="465"/>
    </location>
</feature>
<dbReference type="InterPro" id="IPR027417">
    <property type="entry name" value="P-loop_NTPase"/>
</dbReference>
<gene>
    <name evidence="15" type="ORF">A3K91_0763</name>
</gene>
<dbReference type="InterPro" id="IPR003594">
    <property type="entry name" value="HATPase_dom"/>
</dbReference>
<dbReference type="PRINTS" id="PR00344">
    <property type="entry name" value="BCTRLSENSOR"/>
</dbReference>
<keyword evidence="11" id="KW-0902">Two-component regulatory system</keyword>
<sequence length="937" mass="104748">MTNIDMSDQRPNPEDLLQQIKQQEDTLSRGKLKIFFGSSAGVGKTYDMLSAAQRDQAHGLDVLVGIVETHGRSETAALLKGLPILPLRQIEYRAQTLLEFDIDEALARSPDILLVDELAHSNVPGSRHPKRWHDVNELLKAGISVYTTVNVQHLESLNDVVNQITGVVVQETIPDWFFDQANEVVLVDLPADELLARLHEGKVYIPSQAKHAIKNFFRKGNLIALRELALRRTADLVDADMRDYRNQSRISSIWNTTDQLLVGISTREHSERLIRHAARLASSLHSQWYVIYVETPRSPYKRAKNKQNVLNALRLADELGAKTEIISAITVAEGLVSYAHQFNIGRIIIGQNQGASYFNGSLVKQISEQDLNLDLILVNQTKKKNKLTAERQPPFWNISDLSSTDNRTGYLMAMLGCTLVTVSLVALTRWFDLANVVMLYLLVIVFISVRFGRAPGIFAALLSVLSFDLFFVEPKLSFSVSDVQYLVTFAVMLIVSLIINNLAVGLRFQAQNARKREQQAISMSHLAQNLSAARKNDEIISQSIVWLNKHIASKALMVMPNADGKLLLVSETHAPADFNWTVSQWVFDHNESAGLATNTLPANTMHYRALATSSRVLAVLALKPTDNDNFNQPEQQRTLDVALAQITLALERVHYAKVAQNALIRVESERLRGSLLSALSHDIRTPITVLSGLATSLATQPLALDEQKQLAIDIEQQARVIQRLVINILDYVALQSGGMKLNKQWVSLEEIIGSNIRQLDPYLQNRQIKIDIPHAVDFIYTDELILSRILNNLLTNAINYTPDSATIEIQATLDQPSHIQRNQNSQRHQSPLHNQNLPHYQITVTDSGQGLPIGMEEKIFERFTRGDTESSTTGLGLGLALSRDLVKHLGGTLSAHNIQPHGAQFVIVLPWEPLSEKDMFDDKFVLDASEMTAHSKK</sequence>
<feature type="transmembrane region" description="Helical" evidence="13">
    <location>
        <begin position="485"/>
        <end position="506"/>
    </location>
</feature>
<evidence type="ECO:0000256" key="1">
    <source>
        <dbReference type="ARBA" id="ARBA00000085"/>
    </source>
</evidence>
<dbReference type="InterPro" id="IPR003661">
    <property type="entry name" value="HisK_dim/P_dom"/>
</dbReference>
<evidence type="ECO:0000256" key="13">
    <source>
        <dbReference type="SAM" id="Phobius"/>
    </source>
</evidence>
<dbReference type="Pfam" id="PF00512">
    <property type="entry name" value="HisKA"/>
    <property type="match status" value="1"/>
</dbReference>
<feature type="transmembrane region" description="Helical" evidence="13">
    <location>
        <begin position="409"/>
        <end position="427"/>
    </location>
</feature>
<dbReference type="CDD" id="cd00082">
    <property type="entry name" value="HisKA"/>
    <property type="match status" value="1"/>
</dbReference>
<dbReference type="Gene3D" id="1.10.287.130">
    <property type="match status" value="1"/>
</dbReference>
<protein>
    <recommendedName>
        <fullName evidence="3">histidine kinase</fullName>
        <ecNumber evidence="3">2.7.13.3</ecNumber>
    </recommendedName>
</protein>
<evidence type="ECO:0000256" key="4">
    <source>
        <dbReference type="ARBA" id="ARBA00022553"/>
    </source>
</evidence>
<dbReference type="SUPFAM" id="SSF47384">
    <property type="entry name" value="Homodimeric domain of signal transducing histidine kinase"/>
    <property type="match status" value="1"/>
</dbReference>
<evidence type="ECO:0000256" key="6">
    <source>
        <dbReference type="ARBA" id="ARBA00022692"/>
    </source>
</evidence>
<dbReference type="InterPro" id="IPR036097">
    <property type="entry name" value="HisK_dim/P_sf"/>
</dbReference>
<dbReference type="Gene3D" id="3.30.565.10">
    <property type="entry name" value="Histidine kinase-like ATPase, C-terminal domain"/>
    <property type="match status" value="1"/>
</dbReference>
<evidence type="ECO:0000256" key="2">
    <source>
        <dbReference type="ARBA" id="ARBA00004141"/>
    </source>
</evidence>
<dbReference type="InterPro" id="IPR004358">
    <property type="entry name" value="Sig_transdc_His_kin-like_C"/>
</dbReference>
<dbReference type="SUPFAM" id="SSF55874">
    <property type="entry name" value="ATPase domain of HSP90 chaperone/DNA topoisomerase II/histidine kinase"/>
    <property type="match status" value="1"/>
</dbReference>
<evidence type="ECO:0000313" key="15">
    <source>
        <dbReference type="EMBL" id="AMT96385.1"/>
    </source>
</evidence>
<dbReference type="RefSeq" id="WP_228139903.1">
    <property type="nucleotide sequence ID" value="NZ_CP014945.1"/>
</dbReference>
<dbReference type="PANTHER" id="PTHR45569">
    <property type="entry name" value="SENSOR PROTEIN KDPD"/>
    <property type="match status" value="1"/>
</dbReference>
<keyword evidence="5" id="KW-0808">Transferase</keyword>
<keyword evidence="6 13" id="KW-0812">Transmembrane</keyword>
<keyword evidence="16" id="KW-1185">Reference proteome</keyword>
<name>A0ABM5ZWG5_9GAMM</name>
<dbReference type="PROSITE" id="PS50109">
    <property type="entry name" value="HIS_KIN"/>
    <property type="match status" value="1"/>
</dbReference>
<accession>A0ABM5ZWG5</accession>
<dbReference type="PANTHER" id="PTHR45569:SF1">
    <property type="entry name" value="SENSOR PROTEIN KDPD"/>
    <property type="match status" value="1"/>
</dbReference>
<dbReference type="InterPro" id="IPR038318">
    <property type="entry name" value="KdpD_sf"/>
</dbReference>
<reference evidence="15 16" key="1">
    <citation type="submission" date="2016-03" db="EMBL/GenBank/DDBJ databases">
        <title>Genome sequencing of Psychrobacter alimentarius PAMC 27889.</title>
        <authorList>
            <person name="Lee J."/>
            <person name="Kim O.-S."/>
        </authorList>
    </citation>
    <scope>NUCLEOTIDE SEQUENCE [LARGE SCALE GENOMIC DNA]</scope>
    <source>
        <strain evidence="15 16">PAMC 27889</strain>
    </source>
</reference>
<keyword evidence="9" id="KW-0067">ATP-binding</keyword>
<dbReference type="Pfam" id="PF13493">
    <property type="entry name" value="DUF4118"/>
    <property type="match status" value="1"/>
</dbReference>
<dbReference type="Proteomes" id="UP000076104">
    <property type="component" value="Chromosome"/>
</dbReference>
<dbReference type="GeneID" id="33058589"/>
<dbReference type="EMBL" id="CP014945">
    <property type="protein sequence ID" value="AMT96385.1"/>
    <property type="molecule type" value="Genomic_DNA"/>
</dbReference>
<dbReference type="InterPro" id="IPR025201">
    <property type="entry name" value="KdpD_TM"/>
</dbReference>
<evidence type="ECO:0000259" key="14">
    <source>
        <dbReference type="PROSITE" id="PS50109"/>
    </source>
</evidence>
<dbReference type="CDD" id="cd00075">
    <property type="entry name" value="HATPase"/>
    <property type="match status" value="1"/>
</dbReference>
<evidence type="ECO:0000256" key="9">
    <source>
        <dbReference type="ARBA" id="ARBA00022840"/>
    </source>
</evidence>
<dbReference type="InterPro" id="IPR005467">
    <property type="entry name" value="His_kinase_dom"/>
</dbReference>
<dbReference type="InterPro" id="IPR003852">
    <property type="entry name" value="Sig_transdc_His_kinase_KdpD_N"/>
</dbReference>
<evidence type="ECO:0000256" key="8">
    <source>
        <dbReference type="ARBA" id="ARBA00022777"/>
    </source>
</evidence>
<evidence type="ECO:0000256" key="10">
    <source>
        <dbReference type="ARBA" id="ARBA00022989"/>
    </source>
</evidence>
<evidence type="ECO:0000256" key="5">
    <source>
        <dbReference type="ARBA" id="ARBA00022679"/>
    </source>
</evidence>
<dbReference type="Gene3D" id="3.40.50.300">
    <property type="entry name" value="P-loop containing nucleotide triphosphate hydrolases"/>
    <property type="match status" value="1"/>
</dbReference>
<dbReference type="Pfam" id="PF02518">
    <property type="entry name" value="HATPase_c"/>
    <property type="match status" value="1"/>
</dbReference>
<comment type="catalytic activity">
    <reaction evidence="1">
        <text>ATP + protein L-histidine = ADP + protein N-phospho-L-histidine.</text>
        <dbReference type="EC" id="2.7.13.3"/>
    </reaction>
</comment>
<evidence type="ECO:0000313" key="16">
    <source>
        <dbReference type="Proteomes" id="UP000076104"/>
    </source>
</evidence>
<dbReference type="InterPro" id="IPR052023">
    <property type="entry name" value="Histidine_kinase_KdpD"/>
</dbReference>
<keyword evidence="4" id="KW-0597">Phosphoprotein</keyword>
<comment type="subcellular location">
    <subcellularLocation>
        <location evidence="2">Membrane</location>
        <topology evidence="2">Multi-pass membrane protein</topology>
    </subcellularLocation>
</comment>
<dbReference type="EC" id="2.7.13.3" evidence="3"/>
<evidence type="ECO:0000256" key="11">
    <source>
        <dbReference type="ARBA" id="ARBA00023012"/>
    </source>
</evidence>
<evidence type="ECO:0000256" key="3">
    <source>
        <dbReference type="ARBA" id="ARBA00012438"/>
    </source>
</evidence>
<dbReference type="Gene3D" id="3.30.450.40">
    <property type="match status" value="1"/>
</dbReference>
<dbReference type="SMART" id="SM00387">
    <property type="entry name" value="HATPase_c"/>
    <property type="match status" value="1"/>
</dbReference>
<keyword evidence="10 13" id="KW-1133">Transmembrane helix</keyword>
<dbReference type="GO" id="GO:0016301">
    <property type="term" value="F:kinase activity"/>
    <property type="evidence" value="ECO:0007669"/>
    <property type="project" value="UniProtKB-KW"/>
</dbReference>
<dbReference type="InterPro" id="IPR036890">
    <property type="entry name" value="HATPase_C_sf"/>
</dbReference>
<keyword evidence="7" id="KW-0547">Nucleotide-binding</keyword>
<keyword evidence="8 15" id="KW-0418">Kinase</keyword>
<dbReference type="SMART" id="SM00388">
    <property type="entry name" value="HisKA"/>
    <property type="match status" value="1"/>
</dbReference>
<feature type="domain" description="Histidine kinase" evidence="14">
    <location>
        <begin position="678"/>
        <end position="913"/>
    </location>
</feature>
<dbReference type="InterPro" id="IPR029016">
    <property type="entry name" value="GAF-like_dom_sf"/>
</dbReference>
<dbReference type="SUPFAM" id="SSF52402">
    <property type="entry name" value="Adenine nucleotide alpha hydrolases-like"/>
    <property type="match status" value="1"/>
</dbReference>
<dbReference type="Pfam" id="PF02702">
    <property type="entry name" value="KdpD"/>
    <property type="match status" value="1"/>
</dbReference>
<dbReference type="Gene3D" id="1.20.120.620">
    <property type="entry name" value="Backbone structure of the membrane domain of e. Coli histidine kinase receptor kdpd"/>
    <property type="match status" value="1"/>
</dbReference>
<evidence type="ECO:0000256" key="7">
    <source>
        <dbReference type="ARBA" id="ARBA00022741"/>
    </source>
</evidence>